<comment type="similarity">
    <text evidence="1">Belongs to the histone deacetylase family.</text>
</comment>
<dbReference type="Gene3D" id="3.40.800.20">
    <property type="entry name" value="Histone deacetylase domain"/>
    <property type="match status" value="1"/>
</dbReference>
<evidence type="ECO:0000259" key="2">
    <source>
        <dbReference type="Pfam" id="PF00850"/>
    </source>
</evidence>
<organism evidence="3 4">
    <name type="scientific">Rhizobium rhizogenes</name>
    <name type="common">Agrobacterium rhizogenes</name>
    <dbReference type="NCBI Taxonomy" id="359"/>
    <lineage>
        <taxon>Bacteria</taxon>
        <taxon>Pseudomonadati</taxon>
        <taxon>Pseudomonadota</taxon>
        <taxon>Alphaproteobacteria</taxon>
        <taxon>Hyphomicrobiales</taxon>
        <taxon>Rhizobiaceae</taxon>
        <taxon>Rhizobium/Agrobacterium group</taxon>
        <taxon>Rhizobium</taxon>
    </lineage>
</organism>
<feature type="domain" description="Histone deacetylase" evidence="2">
    <location>
        <begin position="43"/>
        <end position="325"/>
    </location>
</feature>
<evidence type="ECO:0000256" key="1">
    <source>
        <dbReference type="ARBA" id="ARBA00005947"/>
    </source>
</evidence>
<gene>
    <name evidence="3" type="ORF">EXN68_25675</name>
</gene>
<comment type="caution">
    <text evidence="3">The sequence shown here is derived from an EMBL/GenBank/DDBJ whole genome shotgun (WGS) entry which is preliminary data.</text>
</comment>
<dbReference type="AlphaFoldDB" id="A0A546X3B1"/>
<dbReference type="EMBL" id="SGNY01000013">
    <property type="protein sequence ID" value="TRA95258.1"/>
    <property type="molecule type" value="Genomic_DNA"/>
</dbReference>
<accession>A0A546X3B1</accession>
<dbReference type="PANTHER" id="PTHR10625:SF10">
    <property type="entry name" value="HISTONE DEACETYLASE HDAC1"/>
    <property type="match status" value="1"/>
</dbReference>
<protein>
    <submittedName>
        <fullName evidence="3">Class II histone deacetylase</fullName>
    </submittedName>
</protein>
<name>A0A546X3B1_RHIRH</name>
<dbReference type="Pfam" id="PF00850">
    <property type="entry name" value="Hist_deacetyl"/>
    <property type="match status" value="1"/>
</dbReference>
<dbReference type="PRINTS" id="PR01270">
    <property type="entry name" value="HDASUPER"/>
</dbReference>
<proteinExistence type="inferred from homology"/>
<dbReference type="InterPro" id="IPR023696">
    <property type="entry name" value="Ureohydrolase_dom_sf"/>
</dbReference>
<evidence type="ECO:0000313" key="4">
    <source>
        <dbReference type="Proteomes" id="UP000315434"/>
    </source>
</evidence>
<dbReference type="SUPFAM" id="SSF52768">
    <property type="entry name" value="Arginase/deacetylase"/>
    <property type="match status" value="1"/>
</dbReference>
<dbReference type="GO" id="GO:0040029">
    <property type="term" value="P:epigenetic regulation of gene expression"/>
    <property type="evidence" value="ECO:0007669"/>
    <property type="project" value="TreeGrafter"/>
</dbReference>
<dbReference type="OrthoDB" id="9808367at2"/>
<dbReference type="RefSeq" id="WP_142843437.1">
    <property type="nucleotide sequence ID" value="NZ_SGNY01000013.1"/>
</dbReference>
<dbReference type="PANTHER" id="PTHR10625">
    <property type="entry name" value="HISTONE DEACETYLASE HDAC1-RELATED"/>
    <property type="match status" value="1"/>
</dbReference>
<sequence>MNSTLLFSHEQTFWHTSGTPYVHTLPVGGWVQPSSGSGTADSPDSKRRLLSLVQVSGLAGQLGMPSAQPASIEDLLRIHTRRYLEDFKELSDTCGGDLGGTAPFAPGGYEVAAISAGLAISAVDSVVTKRAKNAYALSRPAGHHCLADKPMGNCLLANIPIAIEAARSRHGIDKVAIIDWDVHHGNGAQSIYYQDPNTLTISIHQEKNFSFEPNDTIEFRGEGRGVGSNLNIALPPGCGDEAYAYVIKRIVQPSLEAFRPDLIVVANGLDACGLDPMGRMLLHSETFRAMTDAILEAADCLCGGRVAVIHEGGYSEVYIPFCGLAVLEALSGFSTGVQDPLLAGLILRQPNKRMVVHQRMLIDEMAKYLF</sequence>
<dbReference type="Proteomes" id="UP000315434">
    <property type="component" value="Unassembled WGS sequence"/>
</dbReference>
<reference evidence="3 4" key="1">
    <citation type="journal article" date="2019" name="Appl. Microbiol. Biotechnol.">
        <title>Differential efficiency of wild type rhizogenic strains for rol gene transformation of plants.</title>
        <authorList>
            <person name="Desmet S."/>
            <person name="De Keyser E."/>
            <person name="Van Vaerenbergh J."/>
            <person name="Baeyen S."/>
            <person name="Van Huylenbroeck J."/>
            <person name="Geelen D."/>
            <person name="Dhooghe E."/>
        </authorList>
    </citation>
    <scope>NUCLEOTIDE SEQUENCE [LARGE SCALE GENOMIC DNA]</scope>
    <source>
        <strain evidence="3 4">GBBC3284</strain>
    </source>
</reference>
<dbReference type="GO" id="GO:0004407">
    <property type="term" value="F:histone deacetylase activity"/>
    <property type="evidence" value="ECO:0007669"/>
    <property type="project" value="TreeGrafter"/>
</dbReference>
<dbReference type="CDD" id="cd09996">
    <property type="entry name" value="HDAC_classII_1"/>
    <property type="match status" value="1"/>
</dbReference>
<dbReference type="InterPro" id="IPR037138">
    <property type="entry name" value="His_deacetylse_dom_sf"/>
</dbReference>
<dbReference type="InterPro" id="IPR000286">
    <property type="entry name" value="HDACs"/>
</dbReference>
<evidence type="ECO:0000313" key="3">
    <source>
        <dbReference type="EMBL" id="TRA95258.1"/>
    </source>
</evidence>
<dbReference type="InterPro" id="IPR023801">
    <property type="entry name" value="His_deacetylse_dom"/>
</dbReference>